<dbReference type="EMBL" id="DRZC01000019">
    <property type="protein sequence ID" value="HHQ80107.1"/>
    <property type="molecule type" value="Genomic_DNA"/>
</dbReference>
<comment type="cofactor">
    <cofactor evidence="4">
        <name>a divalent metal cation</name>
        <dbReference type="ChEBI" id="CHEBI:60240"/>
    </cofactor>
</comment>
<dbReference type="GO" id="GO:0046872">
    <property type="term" value="F:metal ion binding"/>
    <property type="evidence" value="ECO:0007669"/>
    <property type="project" value="UniProtKB-KW"/>
</dbReference>
<organism evidence="6">
    <name type="scientific">Fervidicoccus fontis</name>
    <dbReference type="NCBI Taxonomy" id="683846"/>
    <lineage>
        <taxon>Archaea</taxon>
        <taxon>Thermoproteota</taxon>
        <taxon>Thermoprotei</taxon>
        <taxon>Fervidicoccales</taxon>
        <taxon>Fervidicoccaceae</taxon>
        <taxon>Fervidicoccus</taxon>
    </lineage>
</organism>
<comment type="caution">
    <text evidence="6">The sequence shown here is derived from an EMBL/GenBank/DDBJ whole genome shotgun (WGS) entry which is preliminary data.</text>
</comment>
<comment type="similarity">
    <text evidence="1 4">Belongs to the metallophosphoesterase superfamily. YfcE family.</text>
</comment>
<dbReference type="CDD" id="cd00841">
    <property type="entry name" value="MPP_YfcE"/>
    <property type="match status" value="1"/>
</dbReference>
<dbReference type="GO" id="GO:0016787">
    <property type="term" value="F:hydrolase activity"/>
    <property type="evidence" value="ECO:0007669"/>
    <property type="project" value="UniProtKB-UniRule"/>
</dbReference>
<protein>
    <recommendedName>
        <fullName evidence="4">Phosphoesterase</fullName>
        <ecNumber evidence="4">3.1.4.-</ecNumber>
    </recommendedName>
</protein>
<dbReference type="InterPro" id="IPR041802">
    <property type="entry name" value="MPP_YfcE"/>
</dbReference>
<dbReference type="PANTHER" id="PTHR43165:SF1">
    <property type="entry name" value="PHOSPHODIESTERASE MJ0936"/>
    <property type="match status" value="1"/>
</dbReference>
<keyword evidence="3" id="KW-0378">Hydrolase</keyword>
<evidence type="ECO:0000313" key="6">
    <source>
        <dbReference type="EMBL" id="HHQ80107.1"/>
    </source>
</evidence>
<dbReference type="InterPro" id="IPR029052">
    <property type="entry name" value="Metallo-depent_PP-like"/>
</dbReference>
<dbReference type="PROSITE" id="PS01269">
    <property type="entry name" value="UPF0025"/>
    <property type="match status" value="1"/>
</dbReference>
<evidence type="ECO:0000256" key="4">
    <source>
        <dbReference type="RuleBase" id="RU362039"/>
    </source>
</evidence>
<dbReference type="Gene3D" id="3.60.21.10">
    <property type="match status" value="1"/>
</dbReference>
<dbReference type="PANTHER" id="PTHR43165">
    <property type="entry name" value="METALLOPHOSPHOESTERASE"/>
    <property type="match status" value="1"/>
</dbReference>
<sequence length="171" mass="19067">MVVLGVVSDTHDNYPVTEALTRVLREEGVDYVVHLGDFVSPFMLKRVFSGWENRGFAVTGNNDGEIMLHFRIASEMGITLKTHPYAVRLGDKRVLFMHGFGSIEETLELARAILRGGSFDVVLYGHTHQMNAERHDGRLLLNPGEASGYLTGKKTIAILDLSTLDFTFVEL</sequence>
<evidence type="ECO:0000256" key="3">
    <source>
        <dbReference type="ARBA" id="ARBA00022801"/>
    </source>
</evidence>
<accession>A0A7J3ZJ42</accession>
<dbReference type="NCBIfam" id="TIGR00040">
    <property type="entry name" value="yfcE"/>
    <property type="match status" value="1"/>
</dbReference>
<evidence type="ECO:0000256" key="2">
    <source>
        <dbReference type="ARBA" id="ARBA00022723"/>
    </source>
</evidence>
<feature type="domain" description="Calcineurin-like phosphoesterase" evidence="5">
    <location>
        <begin position="4"/>
        <end position="163"/>
    </location>
</feature>
<reference evidence="6" key="1">
    <citation type="journal article" date="2020" name="mSystems">
        <title>Genome- and Community-Level Interaction Insights into Carbon Utilization and Element Cycling Functions of Hydrothermarchaeota in Hydrothermal Sediment.</title>
        <authorList>
            <person name="Zhou Z."/>
            <person name="Liu Y."/>
            <person name="Xu W."/>
            <person name="Pan J."/>
            <person name="Luo Z.H."/>
            <person name="Li M."/>
        </authorList>
    </citation>
    <scope>NUCLEOTIDE SEQUENCE [LARGE SCALE GENOMIC DNA]</scope>
    <source>
        <strain evidence="6">SpSt-1116</strain>
    </source>
</reference>
<proteinExistence type="inferred from homology"/>
<dbReference type="InterPro" id="IPR000979">
    <property type="entry name" value="Phosphodiesterase_MJ0936/Vps29"/>
</dbReference>
<dbReference type="AlphaFoldDB" id="A0A7J3ZJ42"/>
<dbReference type="Pfam" id="PF12850">
    <property type="entry name" value="Metallophos_2"/>
    <property type="match status" value="1"/>
</dbReference>
<dbReference type="InterPro" id="IPR053193">
    <property type="entry name" value="MetalloPDE_YfcE-like"/>
</dbReference>
<dbReference type="SUPFAM" id="SSF56300">
    <property type="entry name" value="Metallo-dependent phosphatases"/>
    <property type="match status" value="1"/>
</dbReference>
<evidence type="ECO:0000256" key="1">
    <source>
        <dbReference type="ARBA" id="ARBA00008950"/>
    </source>
</evidence>
<keyword evidence="2 4" id="KW-0479">Metal-binding</keyword>
<dbReference type="InterPro" id="IPR024654">
    <property type="entry name" value="Calcineurin-like_PHP_lpxH"/>
</dbReference>
<gene>
    <name evidence="6" type="ORF">ENM78_01385</name>
</gene>
<dbReference type="EC" id="3.1.4.-" evidence="4"/>
<name>A0A7J3ZJ42_9CREN</name>
<evidence type="ECO:0000259" key="5">
    <source>
        <dbReference type="Pfam" id="PF12850"/>
    </source>
</evidence>
<dbReference type="InterPro" id="IPR020935">
    <property type="entry name" value="PdiEstase_YfcE_CS"/>
</dbReference>